<dbReference type="AlphaFoldDB" id="A0A095Y8Z8"/>
<gene>
    <name evidence="2" type="ORF">HMPREF1630_08995</name>
</gene>
<evidence type="ECO:0000313" key="2">
    <source>
        <dbReference type="EMBL" id="KGF03117.1"/>
    </source>
</evidence>
<proteinExistence type="predicted"/>
<protein>
    <submittedName>
        <fullName evidence="2">Uncharacterized protein</fullName>
    </submittedName>
</protein>
<keyword evidence="1" id="KW-0472">Membrane</keyword>
<evidence type="ECO:0000313" key="3">
    <source>
        <dbReference type="Proteomes" id="UP000029579"/>
    </source>
</evidence>
<keyword evidence="1" id="KW-1133">Transmembrane helix</keyword>
<name>A0A095Y8Z8_9FIRM</name>
<feature type="transmembrane region" description="Helical" evidence="1">
    <location>
        <begin position="47"/>
        <end position="68"/>
    </location>
</feature>
<feature type="transmembrane region" description="Helical" evidence="1">
    <location>
        <begin position="15"/>
        <end position="35"/>
    </location>
</feature>
<dbReference type="RefSeq" id="WP_004827449.1">
    <property type="nucleotide sequence ID" value="NZ_JRMW01000043.1"/>
</dbReference>
<reference evidence="2 3" key="1">
    <citation type="submission" date="2014-07" db="EMBL/GenBank/DDBJ databases">
        <authorList>
            <person name="McCorrison J."/>
            <person name="Sanka R."/>
            <person name="Torralba M."/>
            <person name="Gillis M."/>
            <person name="Haft D.H."/>
            <person name="Methe B."/>
            <person name="Sutton G."/>
            <person name="Nelson K.E."/>
        </authorList>
    </citation>
    <scope>NUCLEOTIDE SEQUENCE [LARGE SCALE GENOMIC DNA]</scope>
    <source>
        <strain evidence="2 3">S7-1-13</strain>
    </source>
</reference>
<feature type="transmembrane region" description="Helical" evidence="1">
    <location>
        <begin position="74"/>
        <end position="96"/>
    </location>
</feature>
<keyword evidence="1" id="KW-0812">Transmembrane</keyword>
<sequence>MSGLINLISEYSSRLAILPILALMNVIITIIIHYINSKKILKYLPSLIIGVAALIIGFYSISIFNTPMGLNTSWIAIFLGATSLVGICVGFIIDLMTSIKLNMKFNGNNKDDILENSSNGKNYFRARRKTKRKKND</sequence>
<comment type="caution">
    <text evidence="2">The sequence shown here is derived from an EMBL/GenBank/DDBJ whole genome shotgun (WGS) entry which is preliminary data.</text>
</comment>
<dbReference type="eggNOG" id="ENOG5032890">
    <property type="taxonomic scope" value="Bacteria"/>
</dbReference>
<accession>A0A095Y8Z8</accession>
<organism evidence="2 3">
    <name type="scientific">Anaerococcus lactolyticus S7-1-13</name>
    <dbReference type="NCBI Taxonomy" id="1284686"/>
    <lineage>
        <taxon>Bacteria</taxon>
        <taxon>Bacillati</taxon>
        <taxon>Bacillota</taxon>
        <taxon>Tissierellia</taxon>
        <taxon>Tissierellales</taxon>
        <taxon>Peptoniphilaceae</taxon>
        <taxon>Anaerococcus</taxon>
    </lineage>
</organism>
<dbReference type="Proteomes" id="UP000029579">
    <property type="component" value="Unassembled WGS sequence"/>
</dbReference>
<dbReference type="EMBL" id="JRMW01000043">
    <property type="protein sequence ID" value="KGF03117.1"/>
    <property type="molecule type" value="Genomic_DNA"/>
</dbReference>
<dbReference type="OrthoDB" id="1693149at2"/>
<evidence type="ECO:0000256" key="1">
    <source>
        <dbReference type="SAM" id="Phobius"/>
    </source>
</evidence>